<dbReference type="EMBL" id="JAYJJR010000028">
    <property type="protein sequence ID" value="MEB3024102.1"/>
    <property type="molecule type" value="Genomic_DNA"/>
</dbReference>
<dbReference type="RefSeq" id="WP_225405387.1">
    <property type="nucleotide sequence ID" value="NZ_JAYJJR010000028.1"/>
</dbReference>
<gene>
    <name evidence="2" type="ORF">K6T79_24065</name>
</gene>
<keyword evidence="3" id="KW-1185">Reference proteome</keyword>
<accession>A0ABU5XQS3</accession>
<evidence type="ECO:0000313" key="3">
    <source>
        <dbReference type="Proteomes" id="UP001299596"/>
    </source>
</evidence>
<comment type="caution">
    <text evidence="2">The sequence shown here is derived from an EMBL/GenBank/DDBJ whole genome shotgun (WGS) entry which is preliminary data.</text>
</comment>
<organism evidence="2 3">
    <name type="scientific">[Mycobacterium] crassicus</name>
    <dbReference type="NCBI Taxonomy" id="2872309"/>
    <lineage>
        <taxon>Bacteria</taxon>
        <taxon>Bacillati</taxon>
        <taxon>Actinomycetota</taxon>
        <taxon>Actinomycetes</taxon>
        <taxon>Mycobacteriales</taxon>
        <taxon>Mycobacteriaceae</taxon>
        <taxon>Mycolicibacter</taxon>
    </lineage>
</organism>
<dbReference type="Proteomes" id="UP001299596">
    <property type="component" value="Unassembled WGS sequence"/>
</dbReference>
<dbReference type="Gene3D" id="3.40.50.1220">
    <property type="entry name" value="TPP-binding domain"/>
    <property type="match status" value="1"/>
</dbReference>
<evidence type="ECO:0000313" key="2">
    <source>
        <dbReference type="EMBL" id="MEB3024102.1"/>
    </source>
</evidence>
<dbReference type="InterPro" id="IPR029035">
    <property type="entry name" value="DHS-like_NAD/FAD-binding_dom"/>
</dbReference>
<protein>
    <submittedName>
        <fullName evidence="2">SIR2 family protein</fullName>
    </submittedName>
</protein>
<dbReference type="Pfam" id="PF13289">
    <property type="entry name" value="SIR2_2"/>
    <property type="match status" value="1"/>
</dbReference>
<reference evidence="2 3" key="1">
    <citation type="submission" date="2023-12" db="EMBL/GenBank/DDBJ databases">
        <title>Description of new species of Mycobacterium terrae complex isolated from sewage at the Sao Paulo Zoological Park Foundation in Brazil.</title>
        <authorList>
            <person name="Romagnoli C.L."/>
            <person name="Conceicao E.C."/>
            <person name="Machado E."/>
            <person name="Barreto L.B.P.F."/>
            <person name="Sharma A."/>
            <person name="Silva N.M."/>
            <person name="Marques L.E."/>
            <person name="Juliana M.A."/>
            <person name="Lourenco M.C.S."/>
            <person name="Digiampietri L.A."/>
            <person name="Suffys P.N."/>
            <person name="Viana-Niero C."/>
        </authorList>
    </citation>
    <scope>NUCLEOTIDE SEQUENCE [LARGE SCALE GENOMIC DNA]</scope>
    <source>
        <strain evidence="2 3">MYC098</strain>
    </source>
</reference>
<sequence>MLASGVHAQPGVYALLIGSGVSRAAGIPTGWEIVKDLVRRVAVADNADDKESHGLAESDPESWWQQHGEGELGYSSLLHSLASTPAARQGILAKYFVASDEDREAGRKEPTAAHRAIAQLAKAGWVKVVIATNFDRLAEQALDTLGVTYQVISRHEAIRAATPLAHGIVTVIKLHGDWTDLDTRNTIDELSAYPEPWTQLLSRVFNEYGLLISGWSADWDKALVHILESTPRRYPLYWDSRSSRGYAARNLLAQHGGHIVESDDADSLFTLLNASVEALQQLAEPPLSTAMAIARLKRALPNPLRRIELRDMVLDSVHGVFKSLAGKVPTTARDWATMDAYLDTLLEATKPLLALVVQGVRYDDGSHINLWVEALQSLLDGPPAARQPAQGIVQQPIVQTVEGLRNYPALLALRAMSIEAIGQGRDDLLLALLTIPQWDDPFHSGRSTVAADVLHLLNVIDRDFADGLPRWNGGRWQYPSSHLLKTALADFFSENGMDWARYEDLCHDVEYRTGLVQHLLPQKQGRYSHGPNAGEFVGEGRWVHVSNNWDDVAPSAEMRFRKAIDRFGDGGWRKLLAPEQSLDDTLLKYREILKAYNRRL</sequence>
<dbReference type="SUPFAM" id="SSF52467">
    <property type="entry name" value="DHS-like NAD/FAD-binding domain"/>
    <property type="match status" value="1"/>
</dbReference>
<name>A0ABU5XQS3_9MYCO</name>
<feature type="region of interest" description="Disordered" evidence="1">
    <location>
        <begin position="48"/>
        <end position="67"/>
    </location>
</feature>
<proteinExistence type="predicted"/>
<evidence type="ECO:0000256" key="1">
    <source>
        <dbReference type="SAM" id="MobiDB-lite"/>
    </source>
</evidence>